<name>A0A2K2FQ79_9CLOT</name>
<comment type="caution">
    <text evidence="3">The sequence shown here is derived from an EMBL/GenBank/DDBJ whole genome shotgun (WGS) entry which is preliminary data.</text>
</comment>
<evidence type="ECO:0000259" key="1">
    <source>
        <dbReference type="Pfam" id="PF07944"/>
    </source>
</evidence>
<dbReference type="InterPro" id="IPR008928">
    <property type="entry name" value="6-hairpin_glycosidase_sf"/>
</dbReference>
<evidence type="ECO:0000313" key="4">
    <source>
        <dbReference type="Proteomes" id="UP000236151"/>
    </source>
</evidence>
<dbReference type="AlphaFoldDB" id="A0A2K2FQ79"/>
<gene>
    <name evidence="3" type="ORF">CDQ84_03375</name>
</gene>
<feature type="domain" description="Non-reducing end beta-L-arabinofuranosidase-like GH127 middle" evidence="2">
    <location>
        <begin position="389"/>
        <end position="482"/>
    </location>
</feature>
<organism evidence="3 4">
    <name type="scientific">Clostridium thermosuccinogenes</name>
    <dbReference type="NCBI Taxonomy" id="84032"/>
    <lineage>
        <taxon>Bacteria</taxon>
        <taxon>Bacillati</taxon>
        <taxon>Bacillota</taxon>
        <taxon>Clostridia</taxon>
        <taxon>Eubacteriales</taxon>
        <taxon>Clostridiaceae</taxon>
        <taxon>Clostridium</taxon>
    </lineage>
</organism>
<proteinExistence type="predicted"/>
<feature type="domain" description="Non-reducing end beta-L-arabinofuranosidase-like GH127 catalytic" evidence="1">
    <location>
        <begin position="64"/>
        <end position="378"/>
    </location>
</feature>
<reference evidence="3 4" key="1">
    <citation type="submission" date="2017-06" db="EMBL/GenBank/DDBJ databases">
        <title>Investigating the central metabolism of Clostridium thermosuccinogenes.</title>
        <authorList>
            <person name="Koendjbiharie J.G."/>
            <person name="van Kranenburg R."/>
        </authorList>
    </citation>
    <scope>NUCLEOTIDE SEQUENCE [LARGE SCALE GENOMIC DNA]</scope>
    <source>
        <strain evidence="3 4">DSM 5806</strain>
    </source>
</reference>
<dbReference type="PANTHER" id="PTHR31151">
    <property type="entry name" value="PROLINE-TRNA LIGASE (DUF1680)"/>
    <property type="match status" value="1"/>
</dbReference>
<dbReference type="GO" id="GO:0005975">
    <property type="term" value="P:carbohydrate metabolic process"/>
    <property type="evidence" value="ECO:0007669"/>
    <property type="project" value="InterPro"/>
</dbReference>
<dbReference type="KEGG" id="cthd:CDO33_01005"/>
<evidence type="ECO:0000313" key="3">
    <source>
        <dbReference type="EMBL" id="PNU00937.1"/>
    </source>
</evidence>
<evidence type="ECO:0000259" key="2">
    <source>
        <dbReference type="Pfam" id="PF20736"/>
    </source>
</evidence>
<keyword evidence="4" id="KW-1185">Reference proteome</keyword>
<protein>
    <submittedName>
        <fullName evidence="3">Uncharacterized protein</fullName>
    </submittedName>
</protein>
<sequence length="624" mass="71342">MKSALRKPAFTFLKTEEIRPEGWLLNQLKIQAAGLSGNLDKFWRDIKDSKWIGGSADGWERVPYWLDGFIPLAWLLDDEDMKARANKYINYILDHQQPDGWLCPVSDSNRSTYDMWAYFLILKVLVVYHDATGDQRIENAVRKALIALDRHIDNNTLFGWGQMRWFECLIPLLWLYDRTGEEWLINLASKIHSQGFDWQSFFKIWPYRKPDPKGRWSQMSHVVNNAMMLKSGALLWRFTGSQDDLQSAENMVSLLDEYHGMVTGVFSGDECLNGKSPIQGTELCAVAEYMYSLEHLLSITGCSAWGDRLEKITFNALPATFSPDMWTHQYDQQVNQIECSYQENPVFGTNGGYSNTFGLEPNFGCCTANLNQAWPKFAHSTFMRSDDGLVAAVYAPCTVNTKIKDANVSVTLETGYPFRDTLKFKVVTDREVDFALHLRIPEWACDAVIELDDSSISPQKGAFYKLSRRWSGETVFTLRLPMKPQLVQRPNDLYAVTRGPLVYSLAIGERWVRINEDVPGHEFPHCDYEIYPTTPWNYGFYLSKTDPESGLVFEEHPIGDCPFSPEGAPVSVRVPGRKVDWSKEGNSAAPFPAMSWIADETETLKLIPYGCTNLRLTELPWIKY</sequence>
<dbReference type="RefSeq" id="WP_103080319.1">
    <property type="nucleotide sequence ID" value="NZ_CP021850.1"/>
</dbReference>
<dbReference type="OrthoDB" id="9757939at2"/>
<dbReference type="PANTHER" id="PTHR31151:SF0">
    <property type="entry name" value="PROLINE-TRNA LIGASE (DUF1680)"/>
    <property type="match status" value="1"/>
</dbReference>
<dbReference type="InterPro" id="IPR012878">
    <property type="entry name" value="Beta-AFase-like_GH127_cat"/>
</dbReference>
<dbReference type="EMBL" id="NIOJ01000005">
    <property type="protein sequence ID" value="PNU00937.1"/>
    <property type="molecule type" value="Genomic_DNA"/>
</dbReference>
<accession>A0A2K2FQ79</accession>
<dbReference type="Proteomes" id="UP000236151">
    <property type="component" value="Unassembled WGS sequence"/>
</dbReference>
<dbReference type="SUPFAM" id="SSF48208">
    <property type="entry name" value="Six-hairpin glycosidases"/>
    <property type="match status" value="1"/>
</dbReference>
<dbReference type="InterPro" id="IPR049046">
    <property type="entry name" value="Beta-AFase-like_GH127_middle"/>
</dbReference>
<dbReference type="Pfam" id="PF07944">
    <property type="entry name" value="Beta-AFase-like_GH127_cat"/>
    <property type="match status" value="1"/>
</dbReference>
<dbReference type="Pfam" id="PF20736">
    <property type="entry name" value="Glyco_hydro127M"/>
    <property type="match status" value="1"/>
</dbReference>